<evidence type="ECO:0000256" key="2">
    <source>
        <dbReference type="SAM" id="SignalP"/>
    </source>
</evidence>
<evidence type="ECO:0000313" key="3">
    <source>
        <dbReference type="EMBL" id="MBM6753832.1"/>
    </source>
</evidence>
<organism evidence="3 4">
    <name type="scientific">Limosilactobacillus alvi</name>
    <dbReference type="NCBI Taxonomy" id="990412"/>
    <lineage>
        <taxon>Bacteria</taxon>
        <taxon>Bacillati</taxon>
        <taxon>Bacillota</taxon>
        <taxon>Bacilli</taxon>
        <taxon>Lactobacillales</taxon>
        <taxon>Lactobacillaceae</taxon>
        <taxon>Limosilactobacillus</taxon>
    </lineage>
</organism>
<evidence type="ECO:0000313" key="4">
    <source>
        <dbReference type="Proteomes" id="UP000776629"/>
    </source>
</evidence>
<dbReference type="EMBL" id="JACJJQ010000011">
    <property type="protein sequence ID" value="MBM6753832.1"/>
    <property type="molecule type" value="Genomic_DNA"/>
</dbReference>
<protein>
    <recommendedName>
        <fullName evidence="5">Lipoprotein</fullName>
    </recommendedName>
</protein>
<reference evidence="3 4" key="1">
    <citation type="journal article" date="2021" name="Sci. Rep.">
        <title>The distribution of antibiotic resistance genes in chicken gut microbiota commensals.</title>
        <authorList>
            <person name="Juricova H."/>
            <person name="Matiasovicova J."/>
            <person name="Kubasova T."/>
            <person name="Cejkova D."/>
            <person name="Rychlik I."/>
        </authorList>
    </citation>
    <scope>NUCLEOTIDE SEQUENCE [LARGE SCALE GENOMIC DNA]</scope>
    <source>
        <strain evidence="3 4">An810</strain>
    </source>
</reference>
<comment type="caution">
    <text evidence="3">The sequence shown here is derived from an EMBL/GenBank/DDBJ whole genome shotgun (WGS) entry which is preliminary data.</text>
</comment>
<feature type="signal peptide" evidence="2">
    <location>
        <begin position="1"/>
        <end position="23"/>
    </location>
</feature>
<dbReference type="Proteomes" id="UP000776629">
    <property type="component" value="Unassembled WGS sequence"/>
</dbReference>
<evidence type="ECO:0000256" key="1">
    <source>
        <dbReference type="SAM" id="MobiDB-lite"/>
    </source>
</evidence>
<feature type="chain" id="PRO_5045716654" description="Lipoprotein" evidence="2">
    <location>
        <begin position="24"/>
        <end position="227"/>
    </location>
</feature>
<feature type="region of interest" description="Disordered" evidence="1">
    <location>
        <begin position="134"/>
        <end position="153"/>
    </location>
</feature>
<dbReference type="PROSITE" id="PS51257">
    <property type="entry name" value="PROKAR_LIPOPROTEIN"/>
    <property type="match status" value="1"/>
</dbReference>
<feature type="compositionally biased region" description="Low complexity" evidence="1">
    <location>
        <begin position="136"/>
        <end position="153"/>
    </location>
</feature>
<name>A0ABS2EP06_9LACO</name>
<keyword evidence="2" id="KW-0732">Signal</keyword>
<dbReference type="InterPro" id="IPR011990">
    <property type="entry name" value="TPR-like_helical_dom_sf"/>
</dbReference>
<dbReference type="RefSeq" id="WP_180871408.1">
    <property type="nucleotide sequence ID" value="NZ_JACJJQ010000011.1"/>
</dbReference>
<keyword evidence="4" id="KW-1185">Reference proteome</keyword>
<sequence>MASQFGKRILIGTVTLGMALSLAACGNSATPSGSSAKSSSTQTMDSTATAVKQANHLISEGKYQAALDKLNALDHQTTTTSALRRDLKNYLAAKSSLKDNNYDEAATSLSTVKSTSSSMKSAYSKLRSQIASAKESGTSTNATSQANSNSNSSAANASVASATSEDVVNTFASQAGFNKEGYGIIPVSKNGNVYRFEVRQDNADGSVANFVGIYDFNATTKQITQIQ</sequence>
<accession>A0ABS2EP06</accession>
<gene>
    <name evidence="3" type="ORF">H5993_03530</name>
</gene>
<dbReference type="Gene3D" id="1.25.40.10">
    <property type="entry name" value="Tetratricopeptide repeat domain"/>
    <property type="match status" value="1"/>
</dbReference>
<evidence type="ECO:0008006" key="5">
    <source>
        <dbReference type="Google" id="ProtNLM"/>
    </source>
</evidence>
<proteinExistence type="predicted"/>